<dbReference type="AlphaFoldDB" id="A0A9Q2ET60"/>
<dbReference type="PROSITE" id="PS00687">
    <property type="entry name" value="ALDEHYDE_DEHYDR_GLU"/>
    <property type="match status" value="1"/>
</dbReference>
<organism evidence="5 6">
    <name type="scientific">Pectobacterium quasiaquaticum</name>
    <dbReference type="NCBI Taxonomy" id="2774015"/>
    <lineage>
        <taxon>Bacteria</taxon>
        <taxon>Pseudomonadati</taxon>
        <taxon>Pseudomonadota</taxon>
        <taxon>Gammaproteobacteria</taxon>
        <taxon>Enterobacterales</taxon>
        <taxon>Pectobacteriaceae</taxon>
        <taxon>Pectobacterium</taxon>
    </lineage>
</organism>
<dbReference type="FunFam" id="3.40.309.10:FF:000009">
    <property type="entry name" value="Aldehyde dehydrogenase A"/>
    <property type="match status" value="1"/>
</dbReference>
<keyword evidence="3 4" id="KW-0560">Oxidoreductase</keyword>
<dbReference type="InterPro" id="IPR016160">
    <property type="entry name" value="Ald_DH_CS_CYS"/>
</dbReference>
<dbReference type="InterPro" id="IPR050740">
    <property type="entry name" value="Aldehyde_DH_Superfamily"/>
</dbReference>
<comment type="similarity">
    <text evidence="2 4">Belongs to the aldehyde dehydrogenase family.</text>
</comment>
<keyword evidence="6" id="KW-1185">Reference proteome</keyword>
<dbReference type="CDD" id="cd07088">
    <property type="entry name" value="ALDH_LactADH-AldA"/>
    <property type="match status" value="1"/>
</dbReference>
<reference evidence="5 6" key="1">
    <citation type="journal article" date="2021" name="Int. J. Syst. Evol. Microbiol.">
        <title>&lt;i&gt;Pectobacterium quasiaquaticum&lt;/i&gt; sp. nov., isolated from waterways.</title>
        <authorList>
            <person name="Ben Moussa H."/>
            <person name="Pedron J."/>
            <person name="Bertrand C."/>
            <person name="Hecquet A."/>
            <person name="Barny M.A."/>
        </authorList>
    </citation>
    <scope>NUCLEOTIDE SEQUENCE [LARGE SCALE GENOMIC DNA]</scope>
    <source>
        <strain evidence="5 6">A477-S1-J17</strain>
    </source>
</reference>
<dbReference type="NCBIfam" id="NF007497">
    <property type="entry name" value="PRK10090.1"/>
    <property type="match status" value="1"/>
</dbReference>
<dbReference type="KEGG" id="pqu:IG609_019610"/>
<name>A0A9Q2ET60_9GAMM</name>
<gene>
    <name evidence="5" type="primary">aldA</name>
    <name evidence="5" type="ORF">IG609_019610</name>
</gene>
<dbReference type="GO" id="GO:0004030">
    <property type="term" value="F:aldehyde dehydrogenase [NAD(P)+] activity"/>
    <property type="evidence" value="ECO:0007669"/>
    <property type="project" value="UniProtKB-ARBA"/>
</dbReference>
<evidence type="ECO:0000256" key="1">
    <source>
        <dbReference type="ARBA" id="ARBA00004921"/>
    </source>
</evidence>
<dbReference type="InterPro" id="IPR016162">
    <property type="entry name" value="Ald_DH_N"/>
</dbReference>
<evidence type="ECO:0000256" key="4">
    <source>
        <dbReference type="RuleBase" id="RU003345"/>
    </source>
</evidence>
<accession>A0A9Q2ET60</accession>
<evidence type="ECO:0000256" key="2">
    <source>
        <dbReference type="ARBA" id="ARBA00009986"/>
    </source>
</evidence>
<dbReference type="PANTHER" id="PTHR43353">
    <property type="entry name" value="SUCCINATE-SEMIALDEHYDE DEHYDROGENASE, MITOCHONDRIAL"/>
    <property type="match status" value="1"/>
</dbReference>
<dbReference type="Pfam" id="PF00171">
    <property type="entry name" value="Aldedh"/>
    <property type="match status" value="1"/>
</dbReference>
<dbReference type="InterPro" id="IPR016163">
    <property type="entry name" value="Ald_DH_C"/>
</dbReference>
<sequence>MSTTQKRMYINGEFVENRSGKWIDVVNPATEQVISQIPEGSADDAKRAIDAAEAAQPGWEALPAVERGVWLHKIADGIREREAELTDTIIAEGGKTHGLAQTEVLFTADYLDYMAEWARRYEGEIIQSDRPNENIFVFRKAIGVTTGILPWNFPFFLIARKAAPALITGNTIVIKPSEITPNNAVIFAEIIHKIGLPKGVINFVTGYGPTVGQELAANPKVGMVSLTGSVAAGIATMTAAAQNVTKVSLELGGKAPAIVMDDADLDLAVKAIVSSRVINSGQVCNCAERVYVQKGIYDEFIARIKTAMEQVTFGNTAEKKALDMGPLISAAALQRVEDKVAKAVSQGAKVLLGGQRESGTGYFYPPTLLVDVKQDMPIMHEEVFGPVLPVATFDTLEEAIAMANDSEYGLTSSIYTQNINTAMKALKGLKFGETYINRENFEAMQGFHAGWRKSGVGGADGKHGLQEYLQTHVAYLQFH</sequence>
<dbReference type="GO" id="GO:0009450">
    <property type="term" value="P:gamma-aminobutyric acid catabolic process"/>
    <property type="evidence" value="ECO:0007669"/>
    <property type="project" value="TreeGrafter"/>
</dbReference>
<dbReference type="Gene3D" id="3.40.309.10">
    <property type="entry name" value="Aldehyde Dehydrogenase, Chain A, domain 2"/>
    <property type="match status" value="1"/>
</dbReference>
<dbReference type="InterPro" id="IPR016161">
    <property type="entry name" value="Ald_DH/histidinol_DH"/>
</dbReference>
<protein>
    <submittedName>
        <fullName evidence="5">Aldehyde dehydrogenase</fullName>
    </submittedName>
</protein>
<evidence type="ECO:0000313" key="5">
    <source>
        <dbReference type="EMBL" id="URG48904.1"/>
    </source>
</evidence>
<proteinExistence type="inferred from homology"/>
<dbReference type="GO" id="GO:0042802">
    <property type="term" value="F:identical protein binding"/>
    <property type="evidence" value="ECO:0007669"/>
    <property type="project" value="UniProtKB-ARBA"/>
</dbReference>
<dbReference type="GO" id="GO:0004777">
    <property type="term" value="F:succinate-semialdehyde dehydrogenase (NAD+) activity"/>
    <property type="evidence" value="ECO:0007669"/>
    <property type="project" value="TreeGrafter"/>
</dbReference>
<dbReference type="RefSeq" id="WP_193400977.1">
    <property type="nucleotide sequence ID" value="NZ_CP065177.1"/>
</dbReference>
<dbReference type="SUPFAM" id="SSF53720">
    <property type="entry name" value="ALDH-like"/>
    <property type="match status" value="1"/>
</dbReference>
<evidence type="ECO:0000313" key="6">
    <source>
        <dbReference type="Proteomes" id="UP000806577"/>
    </source>
</evidence>
<dbReference type="PROSITE" id="PS00070">
    <property type="entry name" value="ALDEHYDE_DEHYDR_CYS"/>
    <property type="match status" value="1"/>
</dbReference>
<comment type="pathway">
    <text evidence="1">Carbohydrate degradation.</text>
</comment>
<dbReference type="GO" id="GO:0016052">
    <property type="term" value="P:carbohydrate catabolic process"/>
    <property type="evidence" value="ECO:0007669"/>
    <property type="project" value="UniProtKB-ARBA"/>
</dbReference>
<dbReference type="FunFam" id="3.40.605.10:FF:000022">
    <property type="entry name" value="Aldehyde dehydrogenase A"/>
    <property type="match status" value="1"/>
</dbReference>
<dbReference type="PANTHER" id="PTHR43353:SF5">
    <property type="entry name" value="SUCCINATE-SEMIALDEHYDE DEHYDROGENASE, MITOCHONDRIAL"/>
    <property type="match status" value="1"/>
</dbReference>
<dbReference type="InterPro" id="IPR015590">
    <property type="entry name" value="Aldehyde_DH_dom"/>
</dbReference>
<dbReference type="Gene3D" id="3.40.605.10">
    <property type="entry name" value="Aldehyde Dehydrogenase, Chain A, domain 1"/>
    <property type="match status" value="1"/>
</dbReference>
<evidence type="ECO:0000256" key="3">
    <source>
        <dbReference type="ARBA" id="ARBA00023002"/>
    </source>
</evidence>
<dbReference type="InterPro" id="IPR029510">
    <property type="entry name" value="Ald_DH_CS_GLU"/>
</dbReference>
<dbReference type="GO" id="GO:0005829">
    <property type="term" value="C:cytosol"/>
    <property type="evidence" value="ECO:0007669"/>
    <property type="project" value="TreeGrafter"/>
</dbReference>
<dbReference type="EMBL" id="CP065177">
    <property type="protein sequence ID" value="URG48904.1"/>
    <property type="molecule type" value="Genomic_DNA"/>
</dbReference>
<dbReference type="Proteomes" id="UP000806577">
    <property type="component" value="Chromosome"/>
</dbReference>